<evidence type="ECO:0000256" key="4">
    <source>
        <dbReference type="ARBA" id="ARBA00022837"/>
    </source>
</evidence>
<dbReference type="InterPro" id="IPR017850">
    <property type="entry name" value="Alkaline_phosphatase_core_sf"/>
</dbReference>
<dbReference type="AlphaFoldDB" id="A0A5B9WBY6"/>
<dbReference type="PANTHER" id="PTHR42693:SF53">
    <property type="entry name" value="ENDO-4-O-SULFATASE"/>
    <property type="match status" value="1"/>
</dbReference>
<evidence type="ECO:0000256" key="2">
    <source>
        <dbReference type="ARBA" id="ARBA00022723"/>
    </source>
</evidence>
<dbReference type="PANTHER" id="PTHR42693">
    <property type="entry name" value="ARYLSULFATASE FAMILY MEMBER"/>
    <property type="match status" value="1"/>
</dbReference>
<dbReference type="InterPro" id="IPR024607">
    <property type="entry name" value="Sulfatase_CS"/>
</dbReference>
<dbReference type="EMBL" id="CP042997">
    <property type="protein sequence ID" value="QEH38027.1"/>
    <property type="molecule type" value="Genomic_DNA"/>
</dbReference>
<dbReference type="Proteomes" id="UP000324233">
    <property type="component" value="Chromosome"/>
</dbReference>
<evidence type="ECO:0000256" key="5">
    <source>
        <dbReference type="SAM" id="MobiDB-lite"/>
    </source>
</evidence>
<dbReference type="CDD" id="cd16025">
    <property type="entry name" value="PAS_like"/>
    <property type="match status" value="1"/>
</dbReference>
<dbReference type="PROSITE" id="PS00149">
    <property type="entry name" value="SULFATASE_2"/>
    <property type="match status" value="1"/>
</dbReference>
<name>A0A5B9WBY6_9BACT</name>
<dbReference type="RefSeq" id="WP_148597513.1">
    <property type="nucleotide sequence ID" value="NZ_CP042997.1"/>
</dbReference>
<feature type="domain" description="Sulfatase N-terminal" evidence="7">
    <location>
        <begin position="35"/>
        <end position="428"/>
    </location>
</feature>
<feature type="chain" id="PRO_5022982733" evidence="6">
    <location>
        <begin position="25"/>
        <end position="549"/>
    </location>
</feature>
<protein>
    <submittedName>
        <fullName evidence="8">Arylsulfatase</fullName>
        <ecNumber evidence="8">3.1.6.1</ecNumber>
    </submittedName>
</protein>
<proteinExistence type="inferred from homology"/>
<evidence type="ECO:0000313" key="8">
    <source>
        <dbReference type="EMBL" id="QEH38027.1"/>
    </source>
</evidence>
<dbReference type="Gene3D" id="3.40.720.10">
    <property type="entry name" value="Alkaline Phosphatase, subunit A"/>
    <property type="match status" value="1"/>
</dbReference>
<keyword evidence="3 8" id="KW-0378">Hydrolase</keyword>
<evidence type="ECO:0000256" key="6">
    <source>
        <dbReference type="SAM" id="SignalP"/>
    </source>
</evidence>
<dbReference type="SUPFAM" id="SSF53649">
    <property type="entry name" value="Alkaline phosphatase-like"/>
    <property type="match status" value="1"/>
</dbReference>
<keyword evidence="4" id="KW-0106">Calcium</keyword>
<comment type="similarity">
    <text evidence="1">Belongs to the sulfatase family.</text>
</comment>
<dbReference type="Gene3D" id="3.30.1120.10">
    <property type="match status" value="1"/>
</dbReference>
<dbReference type="GO" id="GO:0004065">
    <property type="term" value="F:arylsulfatase activity"/>
    <property type="evidence" value="ECO:0007669"/>
    <property type="project" value="UniProtKB-EC"/>
</dbReference>
<reference evidence="8 9" key="1">
    <citation type="submission" date="2019-08" db="EMBL/GenBank/DDBJ databases">
        <title>Deep-cultivation of Planctomycetes and their phenomic and genomic characterization uncovers novel biology.</title>
        <authorList>
            <person name="Wiegand S."/>
            <person name="Jogler M."/>
            <person name="Boedeker C."/>
            <person name="Pinto D."/>
            <person name="Vollmers J."/>
            <person name="Rivas-Marin E."/>
            <person name="Kohn T."/>
            <person name="Peeters S.H."/>
            <person name="Heuer A."/>
            <person name="Rast P."/>
            <person name="Oberbeckmann S."/>
            <person name="Bunk B."/>
            <person name="Jeske O."/>
            <person name="Meyerdierks A."/>
            <person name="Storesund J.E."/>
            <person name="Kallscheuer N."/>
            <person name="Luecker S."/>
            <person name="Lage O.M."/>
            <person name="Pohl T."/>
            <person name="Merkel B.J."/>
            <person name="Hornburger P."/>
            <person name="Mueller R.-W."/>
            <person name="Bruemmer F."/>
            <person name="Labrenz M."/>
            <person name="Spormann A.M."/>
            <person name="Op den Camp H."/>
            <person name="Overmann J."/>
            <person name="Amann R."/>
            <person name="Jetten M.S.M."/>
            <person name="Mascher T."/>
            <person name="Medema M.H."/>
            <person name="Devos D.P."/>
            <person name="Kaster A.-K."/>
            <person name="Ovreas L."/>
            <person name="Rohde M."/>
            <person name="Galperin M.Y."/>
            <person name="Jogler C."/>
        </authorList>
    </citation>
    <scope>NUCLEOTIDE SEQUENCE [LARGE SCALE GENOMIC DNA]</scope>
    <source>
        <strain evidence="8 9">OJF2</strain>
    </source>
</reference>
<feature type="region of interest" description="Disordered" evidence="5">
    <location>
        <begin position="523"/>
        <end position="549"/>
    </location>
</feature>
<feature type="region of interest" description="Disordered" evidence="5">
    <location>
        <begin position="151"/>
        <end position="170"/>
    </location>
</feature>
<keyword evidence="6" id="KW-0732">Signal</keyword>
<keyword evidence="9" id="KW-1185">Reference proteome</keyword>
<evidence type="ECO:0000259" key="7">
    <source>
        <dbReference type="Pfam" id="PF00884"/>
    </source>
</evidence>
<dbReference type="EC" id="3.1.6.1" evidence="8"/>
<sequence precursor="true">MTAARRCFPSLCFLLLATLPVTHAAGADGTSGRPPNVLVILADDMGYSDAGCYGGEIATPNIDALAEGGIRFTQFYNTGRCWPSRAALLSGYYAQQVNRDPPGARPKWAVLVPDLLRRTGYRTYHSGKWHVDGPVLAGGFDRSYELVDPDRDFGPKEHRLDDRPLPPPRPEERYYGTTAIAEHALGWLDEHEAGHAEKPFFLYLAFMAPHFPLMAPEADIARYRGRYDEGWDAIRGRRLKRQRELGIYGGELSRRDPRSVPGWNLKEDELRARIGPGEVGRALAWDELTPEQKAFQSAKMAIHAAMVDRMDREIGRVVERLRKSGKLDTTLILFASDNGASAEQIIRGDGHDRSASPGSARSFLCLGPGWSTAANTPFRLHKSWNHEGGIATPLIVHWPAGIRDRGEIRHAPGHFIDIVPTILALAGVAAPDEWGGERRPPLPGRSLVPAFTKDAPIGREFLFFKHAGNRALRLGDWKIVAAGPGSPWELYDLSRDRAETTDLAAREPSRVAELSAIWSRADAEYDRQGTTGKPLQKPARGEPAKGASR</sequence>
<dbReference type="Pfam" id="PF00884">
    <property type="entry name" value="Sulfatase"/>
    <property type="match status" value="1"/>
</dbReference>
<gene>
    <name evidence="8" type="primary">atsA_11</name>
    <name evidence="8" type="ORF">OJF2_66230</name>
</gene>
<dbReference type="InterPro" id="IPR000917">
    <property type="entry name" value="Sulfatase_N"/>
</dbReference>
<dbReference type="OrthoDB" id="9783154at2"/>
<evidence type="ECO:0000313" key="9">
    <source>
        <dbReference type="Proteomes" id="UP000324233"/>
    </source>
</evidence>
<dbReference type="KEGG" id="agv:OJF2_66230"/>
<organism evidence="8 9">
    <name type="scientific">Aquisphaera giovannonii</name>
    <dbReference type="NCBI Taxonomy" id="406548"/>
    <lineage>
        <taxon>Bacteria</taxon>
        <taxon>Pseudomonadati</taxon>
        <taxon>Planctomycetota</taxon>
        <taxon>Planctomycetia</taxon>
        <taxon>Isosphaerales</taxon>
        <taxon>Isosphaeraceae</taxon>
        <taxon>Aquisphaera</taxon>
    </lineage>
</organism>
<dbReference type="GO" id="GO:0046872">
    <property type="term" value="F:metal ion binding"/>
    <property type="evidence" value="ECO:0007669"/>
    <property type="project" value="UniProtKB-KW"/>
</dbReference>
<accession>A0A5B9WBY6</accession>
<evidence type="ECO:0000256" key="3">
    <source>
        <dbReference type="ARBA" id="ARBA00022801"/>
    </source>
</evidence>
<dbReference type="InterPro" id="IPR050738">
    <property type="entry name" value="Sulfatase"/>
</dbReference>
<feature type="signal peptide" evidence="6">
    <location>
        <begin position="1"/>
        <end position="24"/>
    </location>
</feature>
<evidence type="ECO:0000256" key="1">
    <source>
        <dbReference type="ARBA" id="ARBA00008779"/>
    </source>
</evidence>
<keyword evidence="2" id="KW-0479">Metal-binding</keyword>